<proteinExistence type="predicted"/>
<dbReference type="EMBL" id="CP133612">
    <property type="protein sequence ID" value="WMV09503.1"/>
    <property type="molecule type" value="Genomic_DNA"/>
</dbReference>
<keyword evidence="5" id="KW-0378">Hydrolase</keyword>
<evidence type="ECO:0000256" key="1">
    <source>
        <dbReference type="ARBA" id="ARBA00022679"/>
    </source>
</evidence>
<evidence type="ECO:0000256" key="4">
    <source>
        <dbReference type="ARBA" id="ARBA00022759"/>
    </source>
</evidence>
<keyword evidence="2" id="KW-0548">Nucleotidyltransferase</keyword>
<protein>
    <recommendedName>
        <fullName evidence="7">Integrase catalytic domain-containing protein</fullName>
    </recommendedName>
</protein>
<dbReference type="GO" id="GO:0016787">
    <property type="term" value="F:hydrolase activity"/>
    <property type="evidence" value="ECO:0007669"/>
    <property type="project" value="UniProtKB-KW"/>
</dbReference>
<evidence type="ECO:0000256" key="3">
    <source>
        <dbReference type="ARBA" id="ARBA00022722"/>
    </source>
</evidence>
<dbReference type="GO" id="GO:0003964">
    <property type="term" value="F:RNA-directed DNA polymerase activity"/>
    <property type="evidence" value="ECO:0007669"/>
    <property type="project" value="UniProtKB-KW"/>
</dbReference>
<dbReference type="InterPro" id="IPR041373">
    <property type="entry name" value="RT_RNaseH"/>
</dbReference>
<dbReference type="GO" id="GO:0015074">
    <property type="term" value="P:DNA integration"/>
    <property type="evidence" value="ECO:0007669"/>
    <property type="project" value="InterPro"/>
</dbReference>
<dbReference type="GO" id="GO:0004519">
    <property type="term" value="F:endonuclease activity"/>
    <property type="evidence" value="ECO:0007669"/>
    <property type="project" value="UniProtKB-KW"/>
</dbReference>
<accession>A0AAF0T9V8</accession>
<dbReference type="PROSITE" id="PS50994">
    <property type="entry name" value="INTEGRASE"/>
    <property type="match status" value="1"/>
</dbReference>
<dbReference type="AlphaFoldDB" id="A0AAF0T9V8"/>
<dbReference type="Pfam" id="PF17917">
    <property type="entry name" value="RT_RNaseH"/>
    <property type="match status" value="1"/>
</dbReference>
<keyword evidence="6" id="KW-0695">RNA-directed DNA polymerase</keyword>
<evidence type="ECO:0000259" key="7">
    <source>
        <dbReference type="PROSITE" id="PS50994"/>
    </source>
</evidence>
<keyword evidence="3" id="KW-0540">Nuclease</keyword>
<reference evidence="8" key="1">
    <citation type="submission" date="2023-08" db="EMBL/GenBank/DDBJ databases">
        <title>A de novo genome assembly of Solanum verrucosum Schlechtendal, a Mexican diploid species geographically isolated from the other diploid A-genome species in potato relatives.</title>
        <authorList>
            <person name="Hosaka K."/>
        </authorList>
    </citation>
    <scope>NUCLEOTIDE SEQUENCE</scope>
    <source>
        <tissue evidence="8">Young leaves</tissue>
    </source>
</reference>
<dbReference type="Proteomes" id="UP001234989">
    <property type="component" value="Chromosome 1"/>
</dbReference>
<dbReference type="CDD" id="cd09274">
    <property type="entry name" value="RNase_HI_RT_Ty3"/>
    <property type="match status" value="1"/>
</dbReference>
<dbReference type="InterPro" id="IPR012337">
    <property type="entry name" value="RNaseH-like_sf"/>
</dbReference>
<organism evidence="8 9">
    <name type="scientific">Solanum verrucosum</name>
    <dbReference type="NCBI Taxonomy" id="315347"/>
    <lineage>
        <taxon>Eukaryota</taxon>
        <taxon>Viridiplantae</taxon>
        <taxon>Streptophyta</taxon>
        <taxon>Embryophyta</taxon>
        <taxon>Tracheophyta</taxon>
        <taxon>Spermatophyta</taxon>
        <taxon>Magnoliopsida</taxon>
        <taxon>eudicotyledons</taxon>
        <taxon>Gunneridae</taxon>
        <taxon>Pentapetalae</taxon>
        <taxon>asterids</taxon>
        <taxon>lamiids</taxon>
        <taxon>Solanales</taxon>
        <taxon>Solanaceae</taxon>
        <taxon>Solanoideae</taxon>
        <taxon>Solaneae</taxon>
        <taxon>Solanum</taxon>
    </lineage>
</organism>
<dbReference type="SUPFAM" id="SSF56672">
    <property type="entry name" value="DNA/RNA polymerases"/>
    <property type="match status" value="1"/>
</dbReference>
<sequence>MFPTDLPRMPPDRDLDFYIDLEPGTRPISIPPYRMVPDKNVIAYASRQLKVHERNYPTHDLEMTSVVFALKIWQHYLYGVKCEVFTDHHSLRRVFTQNDMNLRQQRWIELLKDYDVTIQYHLGKSNVEAKALSRKAVSMCSLPCLSVFKRPLAKEIQTLECKFMQLGISEKVRIDYNAQQLAKVYVKEIVRLHGVPLSIISDCGTQFTSKFWRKLHDELGTQLTFSTTFHPWTDGQSKRTIQVLEDMLRAWVIDSGGHWDKFLPLCEFSYNNSYHSSIDMAPFEALYGRICRSPIGWFGARDVKPLEINFVKDPQDKKLRTKEIKSVKVQ</sequence>
<keyword evidence="9" id="KW-1185">Reference proteome</keyword>
<evidence type="ECO:0000256" key="2">
    <source>
        <dbReference type="ARBA" id="ARBA00022695"/>
    </source>
</evidence>
<dbReference type="InterPro" id="IPR043502">
    <property type="entry name" value="DNA/RNA_pol_sf"/>
</dbReference>
<dbReference type="PANTHER" id="PTHR34072">
    <property type="entry name" value="ENZYMATIC POLYPROTEIN-RELATED"/>
    <property type="match status" value="1"/>
</dbReference>
<evidence type="ECO:0000256" key="5">
    <source>
        <dbReference type="ARBA" id="ARBA00022801"/>
    </source>
</evidence>
<dbReference type="PANTHER" id="PTHR34072:SF52">
    <property type="entry name" value="RIBONUCLEASE H"/>
    <property type="match status" value="1"/>
</dbReference>
<dbReference type="SUPFAM" id="SSF53098">
    <property type="entry name" value="Ribonuclease H-like"/>
    <property type="match status" value="1"/>
</dbReference>
<dbReference type="Gene3D" id="3.30.420.10">
    <property type="entry name" value="Ribonuclease H-like superfamily/Ribonuclease H"/>
    <property type="match status" value="1"/>
</dbReference>
<evidence type="ECO:0000313" key="8">
    <source>
        <dbReference type="EMBL" id="WMV09503.1"/>
    </source>
</evidence>
<dbReference type="InterPro" id="IPR036397">
    <property type="entry name" value="RNaseH_sf"/>
</dbReference>
<gene>
    <name evidence="8" type="ORF">MTR67_002888</name>
</gene>
<feature type="domain" description="Integrase catalytic" evidence="7">
    <location>
        <begin position="177"/>
        <end position="290"/>
    </location>
</feature>
<keyword evidence="1" id="KW-0808">Transferase</keyword>
<dbReference type="InterPro" id="IPR001584">
    <property type="entry name" value="Integrase_cat-core"/>
</dbReference>
<keyword evidence="4" id="KW-0255">Endonuclease</keyword>
<dbReference type="GO" id="GO:0003676">
    <property type="term" value="F:nucleic acid binding"/>
    <property type="evidence" value="ECO:0007669"/>
    <property type="project" value="InterPro"/>
</dbReference>
<evidence type="ECO:0000256" key="6">
    <source>
        <dbReference type="ARBA" id="ARBA00022918"/>
    </source>
</evidence>
<name>A0AAF0T9V8_SOLVR</name>
<evidence type="ECO:0000313" key="9">
    <source>
        <dbReference type="Proteomes" id="UP001234989"/>
    </source>
</evidence>